<evidence type="ECO:0000256" key="5">
    <source>
        <dbReference type="ARBA" id="ARBA00022989"/>
    </source>
</evidence>
<evidence type="ECO:0000313" key="13">
    <source>
        <dbReference type="Proteomes" id="UP001497497"/>
    </source>
</evidence>
<organism evidence="12 13">
    <name type="scientific">Lymnaea stagnalis</name>
    <name type="common">Great pond snail</name>
    <name type="synonym">Helix stagnalis</name>
    <dbReference type="NCBI Taxonomy" id="6523"/>
    <lineage>
        <taxon>Eukaryota</taxon>
        <taxon>Metazoa</taxon>
        <taxon>Spiralia</taxon>
        <taxon>Lophotrochozoa</taxon>
        <taxon>Mollusca</taxon>
        <taxon>Gastropoda</taxon>
        <taxon>Heterobranchia</taxon>
        <taxon>Euthyneura</taxon>
        <taxon>Panpulmonata</taxon>
        <taxon>Hygrophila</taxon>
        <taxon>Lymnaeoidea</taxon>
        <taxon>Lymnaeidae</taxon>
        <taxon>Lymnaea</taxon>
    </lineage>
</organism>
<dbReference type="GO" id="GO:0015179">
    <property type="term" value="F:L-amino acid transmembrane transporter activity"/>
    <property type="evidence" value="ECO:0007669"/>
    <property type="project" value="TreeGrafter"/>
</dbReference>
<evidence type="ECO:0000256" key="9">
    <source>
        <dbReference type="PIRSR" id="PIRSR600175-2"/>
    </source>
</evidence>
<keyword evidence="13" id="KW-1185">Reference proteome</keyword>
<feature type="transmembrane region" description="Helical" evidence="11">
    <location>
        <begin position="177"/>
        <end position="197"/>
    </location>
</feature>
<dbReference type="GO" id="GO:0005283">
    <property type="term" value="F:amino acid:sodium symporter activity"/>
    <property type="evidence" value="ECO:0007669"/>
    <property type="project" value="TreeGrafter"/>
</dbReference>
<dbReference type="GO" id="GO:0005886">
    <property type="term" value="C:plasma membrane"/>
    <property type="evidence" value="ECO:0007669"/>
    <property type="project" value="TreeGrafter"/>
</dbReference>
<evidence type="ECO:0000256" key="8">
    <source>
        <dbReference type="PIRSR" id="PIRSR600175-1"/>
    </source>
</evidence>
<feature type="binding site" evidence="8">
    <location>
        <position position="230"/>
    </location>
    <ligand>
        <name>Na(+)</name>
        <dbReference type="ChEBI" id="CHEBI:29101"/>
        <label>1</label>
    </ligand>
</feature>
<gene>
    <name evidence="12" type="ORF">GSLYS_00005488001</name>
</gene>
<comment type="caution">
    <text evidence="12">The sequence shown here is derived from an EMBL/GenBank/DDBJ whole genome shotgun (WGS) entry which is preliminary data.</text>
</comment>
<feature type="region of interest" description="Disordered" evidence="10">
    <location>
        <begin position="759"/>
        <end position="818"/>
    </location>
</feature>
<keyword evidence="4 11" id="KW-0812">Transmembrane</keyword>
<evidence type="ECO:0000256" key="3">
    <source>
        <dbReference type="ARBA" id="ARBA00022448"/>
    </source>
</evidence>
<keyword evidence="5 11" id="KW-1133">Transmembrane helix</keyword>
<dbReference type="PANTHER" id="PTHR11616:SF321">
    <property type="entry name" value="SODIUM-DEPENDENT NUTRIENT AMINO ACID TRANSPORTER 1-RELATED"/>
    <property type="match status" value="1"/>
</dbReference>
<feature type="transmembrane region" description="Helical" evidence="11">
    <location>
        <begin position="356"/>
        <end position="375"/>
    </location>
</feature>
<comment type="subcellular location">
    <subcellularLocation>
        <location evidence="1">Membrane</location>
        <topology evidence="1">Multi-pass membrane protein</topology>
    </subcellularLocation>
</comment>
<evidence type="ECO:0000256" key="10">
    <source>
        <dbReference type="SAM" id="MobiDB-lite"/>
    </source>
</evidence>
<feature type="transmembrane region" description="Helical" evidence="11">
    <location>
        <begin position="464"/>
        <end position="486"/>
    </location>
</feature>
<proteinExistence type="inferred from homology"/>
<dbReference type="Proteomes" id="UP001497497">
    <property type="component" value="Unassembled WGS sequence"/>
</dbReference>
<keyword evidence="6 11" id="KW-0472">Membrane</keyword>
<dbReference type="PROSITE" id="PS50267">
    <property type="entry name" value="NA_NEUROTRAN_SYMP_3"/>
    <property type="match status" value="1"/>
</dbReference>
<name>A0AAV2HCA7_LYMST</name>
<evidence type="ECO:0000256" key="7">
    <source>
        <dbReference type="ARBA" id="ARBA00023180"/>
    </source>
</evidence>
<dbReference type="PRINTS" id="PR00176">
    <property type="entry name" value="NANEUSMPORT"/>
</dbReference>
<evidence type="ECO:0000256" key="6">
    <source>
        <dbReference type="ARBA" id="ARBA00023136"/>
    </source>
</evidence>
<keyword evidence="9" id="KW-1015">Disulfide bond</keyword>
<comment type="similarity">
    <text evidence="2">Belongs to the sodium:neurotransmitter symporter (SNF) (TC 2.A.22) family.</text>
</comment>
<feature type="transmembrane region" description="Helical" evidence="11">
    <location>
        <begin position="145"/>
        <end position="165"/>
    </location>
</feature>
<feature type="transmembrane region" description="Helical" evidence="11">
    <location>
        <begin position="256"/>
        <end position="277"/>
    </location>
</feature>
<evidence type="ECO:0000256" key="2">
    <source>
        <dbReference type="ARBA" id="ARBA00006459"/>
    </source>
</evidence>
<feature type="transmembrane region" description="Helical" evidence="11">
    <location>
        <begin position="314"/>
        <end position="344"/>
    </location>
</feature>
<keyword evidence="8" id="KW-0915">Sodium</keyword>
<feature type="disulfide bond" evidence="9">
    <location>
        <begin position="50"/>
        <end position="59"/>
    </location>
</feature>
<protein>
    <submittedName>
        <fullName evidence="12">Uncharacterized protein</fullName>
    </submittedName>
</protein>
<feature type="transmembrane region" description="Helical" evidence="11">
    <location>
        <begin position="428"/>
        <end position="452"/>
    </location>
</feature>
<feature type="transmembrane region" description="Helical" evidence="11">
    <location>
        <begin position="223"/>
        <end position="244"/>
    </location>
</feature>
<feature type="transmembrane region" description="Helical" evidence="11">
    <location>
        <begin position="395"/>
        <end position="416"/>
    </location>
</feature>
<feature type="non-terminal residue" evidence="12">
    <location>
        <position position="1"/>
    </location>
</feature>
<dbReference type="InterPro" id="IPR000175">
    <property type="entry name" value="Na/ntran_symport"/>
</dbReference>
<evidence type="ECO:0000256" key="1">
    <source>
        <dbReference type="ARBA" id="ARBA00004141"/>
    </source>
</evidence>
<dbReference type="SUPFAM" id="SSF161070">
    <property type="entry name" value="SNF-like"/>
    <property type="match status" value="1"/>
</dbReference>
<keyword evidence="3" id="KW-0813">Transport</keyword>
<dbReference type="GO" id="GO:0089718">
    <property type="term" value="P:amino acid import across plasma membrane"/>
    <property type="evidence" value="ECO:0007669"/>
    <property type="project" value="TreeGrafter"/>
</dbReference>
<dbReference type="GO" id="GO:0046872">
    <property type="term" value="F:metal ion binding"/>
    <property type="evidence" value="ECO:0007669"/>
    <property type="project" value="UniProtKB-KW"/>
</dbReference>
<feature type="compositionally biased region" description="Low complexity" evidence="10">
    <location>
        <begin position="781"/>
        <end position="792"/>
    </location>
</feature>
<feature type="non-terminal residue" evidence="12">
    <location>
        <position position="818"/>
    </location>
</feature>
<dbReference type="InterPro" id="IPR037272">
    <property type="entry name" value="SNS_sf"/>
</dbReference>
<dbReference type="Pfam" id="PF00209">
    <property type="entry name" value="SNF"/>
    <property type="match status" value="1"/>
</dbReference>
<evidence type="ECO:0000313" key="12">
    <source>
        <dbReference type="EMBL" id="CAL1531393.1"/>
    </source>
</evidence>
<dbReference type="EMBL" id="CAXITT010000087">
    <property type="protein sequence ID" value="CAL1531393.1"/>
    <property type="molecule type" value="Genomic_DNA"/>
</dbReference>
<evidence type="ECO:0000256" key="4">
    <source>
        <dbReference type="ARBA" id="ARBA00022692"/>
    </source>
</evidence>
<feature type="transmembrane region" description="Helical" evidence="11">
    <location>
        <begin position="12"/>
        <end position="38"/>
    </location>
</feature>
<accession>A0AAV2HCA7</accession>
<reference evidence="12 13" key="1">
    <citation type="submission" date="2024-04" db="EMBL/GenBank/DDBJ databases">
        <authorList>
            <consortium name="Genoscope - CEA"/>
            <person name="William W."/>
        </authorList>
    </citation>
    <scope>NUCLEOTIDE SEQUENCE [LARGE SCALE GENOMIC DNA]</scope>
</reference>
<dbReference type="PANTHER" id="PTHR11616">
    <property type="entry name" value="SODIUM/CHLORIDE DEPENDENT TRANSPORTER"/>
    <property type="match status" value="1"/>
</dbReference>
<keyword evidence="7" id="KW-0325">Glycoprotein</keyword>
<dbReference type="AlphaFoldDB" id="A0AAV2HCA7"/>
<keyword evidence="8" id="KW-0479">Metal-binding</keyword>
<sequence>VWRAVPIGKGIGFSMVLISLLTTIYYSAVTSWSMFYLATSLTSVMPWKGCENSWNTKSCAPVLGNFTSCHNLTATNPGVYRVCEDEQDAVSGGCVKDNTSVTSLCQVNTTDVSTSLENSSMRSAEEYFYLSVVKQSEGLHQVGELRWQICLCLLTTWAVVIVFLVKGFKPGGKTTYLFLTLTFITLVILLVRSSSLIGGHDGLSFLFTLQWSKLMEGQVWRDATSQVFFSMSLGCGSLVAMGTYNKFSNNVIREAALLCIIDTGMSLLCSLVVFAVIGTIAHTTGTDIQQAARADIGLSFVTLSKATLMLPWPLFWAILTFIVMVLSGILTCVATMTTAVTSLMDFYSSSFKKHKTWLVLGVCGAEAVLGLPMMFQVGFHIVSIMDTYLSGLPQLFIGGATVVAFAWIYGIGRLCTDISRMLNAPIGWWWRLIWAVVCPSLIAMLVVSTVVSVLSKDEQLKHPWWVKVIGLIFWLLLLVPVILGGFHEVSQTKSGGFVERLRKSCQPRKEWGATLHRCNSNVEYYPTVHTHLGIDISREGLNTVADHVEFTTVGVRVPSLSQTTLLPVSPGTPRGKRPMDMRHKAILNHAYSNPQCHLSSGSLEKLGKKSRVPMSLPSEELQDVIVIRRPKHKQPIVNVTKRTPALMRSSSWHQLGGQPAILKVNTQQLNNTKTKVTTPPKHKETIAQRRRRYGQSKAPNLRLLIGRDEGQLAPRTTNYELPCAITLTNEALQAPVRACGVLIDSSEYSTLPRSPRVKTLATSVGPPVTPPPINPQGGSSATATTAATAKTKILVSSHSQSDMYRPKRPGLENYGSTR</sequence>
<evidence type="ECO:0000256" key="11">
    <source>
        <dbReference type="SAM" id="Phobius"/>
    </source>
</evidence>